<protein>
    <submittedName>
        <fullName evidence="1">Uncharacterized protein</fullName>
    </submittedName>
</protein>
<dbReference type="OrthoDB" id="3266524at2759"/>
<dbReference type="HOGENOM" id="CLU_2442248_0_0_1"/>
<dbReference type="AlphaFoldDB" id="A0A0C2WIF0"/>
<accession>A0A0C2WIF0</accession>
<sequence length="90" mass="10123">MHSQAHYAVPPTSPALAAFATANRDLISEDLEVRLSIAGYLPSDDPNNLTEEEWMTEHNVTKLELMRLRSLYAARRKHIKAARTNVGGRH</sequence>
<name>A0A0C2WIF0_SERVB</name>
<organism evidence="1 2">
    <name type="scientific">Serendipita vermifera MAFF 305830</name>
    <dbReference type="NCBI Taxonomy" id="933852"/>
    <lineage>
        <taxon>Eukaryota</taxon>
        <taxon>Fungi</taxon>
        <taxon>Dikarya</taxon>
        <taxon>Basidiomycota</taxon>
        <taxon>Agaricomycotina</taxon>
        <taxon>Agaricomycetes</taxon>
        <taxon>Sebacinales</taxon>
        <taxon>Serendipitaceae</taxon>
        <taxon>Serendipita</taxon>
    </lineage>
</organism>
<reference evidence="2" key="2">
    <citation type="submission" date="2015-01" db="EMBL/GenBank/DDBJ databases">
        <title>Evolutionary Origins and Diversification of the Mycorrhizal Mutualists.</title>
        <authorList>
            <consortium name="DOE Joint Genome Institute"/>
            <consortium name="Mycorrhizal Genomics Consortium"/>
            <person name="Kohler A."/>
            <person name="Kuo A."/>
            <person name="Nagy L.G."/>
            <person name="Floudas D."/>
            <person name="Copeland A."/>
            <person name="Barry K.W."/>
            <person name="Cichocki N."/>
            <person name="Veneault-Fourrey C."/>
            <person name="LaButti K."/>
            <person name="Lindquist E.A."/>
            <person name="Lipzen A."/>
            <person name="Lundell T."/>
            <person name="Morin E."/>
            <person name="Murat C."/>
            <person name="Riley R."/>
            <person name="Ohm R."/>
            <person name="Sun H."/>
            <person name="Tunlid A."/>
            <person name="Henrissat B."/>
            <person name="Grigoriev I.V."/>
            <person name="Hibbett D.S."/>
            <person name="Martin F."/>
        </authorList>
    </citation>
    <scope>NUCLEOTIDE SEQUENCE [LARGE SCALE GENOMIC DNA]</scope>
    <source>
        <strain evidence="2">MAFF 305830</strain>
    </source>
</reference>
<dbReference type="Proteomes" id="UP000054097">
    <property type="component" value="Unassembled WGS sequence"/>
</dbReference>
<keyword evidence="2" id="KW-1185">Reference proteome</keyword>
<gene>
    <name evidence="1" type="ORF">M408DRAFT_330715</name>
</gene>
<evidence type="ECO:0000313" key="1">
    <source>
        <dbReference type="EMBL" id="KIM26123.1"/>
    </source>
</evidence>
<proteinExistence type="predicted"/>
<evidence type="ECO:0000313" key="2">
    <source>
        <dbReference type="Proteomes" id="UP000054097"/>
    </source>
</evidence>
<reference evidence="1 2" key="1">
    <citation type="submission" date="2014-04" db="EMBL/GenBank/DDBJ databases">
        <authorList>
            <consortium name="DOE Joint Genome Institute"/>
            <person name="Kuo A."/>
            <person name="Zuccaro A."/>
            <person name="Kohler A."/>
            <person name="Nagy L.G."/>
            <person name="Floudas D."/>
            <person name="Copeland A."/>
            <person name="Barry K.W."/>
            <person name="Cichocki N."/>
            <person name="Veneault-Fourrey C."/>
            <person name="LaButti K."/>
            <person name="Lindquist E.A."/>
            <person name="Lipzen A."/>
            <person name="Lundell T."/>
            <person name="Morin E."/>
            <person name="Murat C."/>
            <person name="Sun H."/>
            <person name="Tunlid A."/>
            <person name="Henrissat B."/>
            <person name="Grigoriev I.V."/>
            <person name="Hibbett D.S."/>
            <person name="Martin F."/>
            <person name="Nordberg H.P."/>
            <person name="Cantor M.N."/>
            <person name="Hua S.X."/>
        </authorList>
    </citation>
    <scope>NUCLEOTIDE SEQUENCE [LARGE SCALE GENOMIC DNA]</scope>
    <source>
        <strain evidence="1 2">MAFF 305830</strain>
    </source>
</reference>
<dbReference type="EMBL" id="KN824308">
    <property type="protein sequence ID" value="KIM26123.1"/>
    <property type="molecule type" value="Genomic_DNA"/>
</dbReference>